<protein>
    <submittedName>
        <fullName evidence="2">Uncharacterized protein</fullName>
    </submittedName>
</protein>
<keyword evidence="1" id="KW-1133">Transmembrane helix</keyword>
<organism evidence="2 3">
    <name type="scientific">Halorubrum distributum</name>
    <dbReference type="NCBI Taxonomy" id="29283"/>
    <lineage>
        <taxon>Archaea</taxon>
        <taxon>Methanobacteriati</taxon>
        <taxon>Methanobacteriota</taxon>
        <taxon>Stenosarchaea group</taxon>
        <taxon>Halobacteria</taxon>
        <taxon>Halobacteriales</taxon>
        <taxon>Haloferacaceae</taxon>
        <taxon>Halorubrum</taxon>
        <taxon>Halorubrum distributum group</taxon>
    </lineage>
</organism>
<feature type="transmembrane region" description="Helical" evidence="1">
    <location>
        <begin position="113"/>
        <end position="134"/>
    </location>
</feature>
<dbReference type="EMBL" id="WMEO01000003">
    <property type="protein sequence ID" value="MYL15733.1"/>
    <property type="molecule type" value="Genomic_DNA"/>
</dbReference>
<sequence>MSLARRVLLGSDPNCSPRRRRLLVPPLLFLVSLAAYALGLFAHAGGVVFLAVDAATLGVLAAAVLAYRRAGIALAWATVYGALLGSNADHYLLGLPGRHLGERVAALVEVDGLVFVGVEALALGTVAWIAGAVARRAVDELRDWRRDASAE</sequence>
<proteinExistence type="predicted"/>
<keyword evidence="1" id="KW-0812">Transmembrane</keyword>
<gene>
    <name evidence="2" type="ORF">GLW36_03605</name>
</gene>
<feature type="transmembrane region" description="Helical" evidence="1">
    <location>
        <begin position="74"/>
        <end position="93"/>
    </location>
</feature>
<reference evidence="2 3" key="1">
    <citation type="submission" date="2019-11" db="EMBL/GenBank/DDBJ databases">
        <title>Genome sequences of 17 halophilic strains isolated from different environments.</title>
        <authorList>
            <person name="Furrow R.E."/>
        </authorList>
    </citation>
    <scope>NUCLEOTIDE SEQUENCE [LARGE SCALE GENOMIC DNA]</scope>
    <source>
        <strain evidence="2 3">22517_05_Cabo</strain>
    </source>
</reference>
<dbReference type="AlphaFoldDB" id="A0A6B1IAK8"/>
<keyword evidence="1" id="KW-0472">Membrane</keyword>
<name>A0A6B1IAK8_9EURY</name>
<dbReference type="Proteomes" id="UP000460194">
    <property type="component" value="Unassembled WGS sequence"/>
</dbReference>
<evidence type="ECO:0000313" key="2">
    <source>
        <dbReference type="EMBL" id="MYL15733.1"/>
    </source>
</evidence>
<feature type="transmembrane region" description="Helical" evidence="1">
    <location>
        <begin position="47"/>
        <end position="67"/>
    </location>
</feature>
<accession>A0A6B1IAK8</accession>
<comment type="caution">
    <text evidence="2">The sequence shown here is derived from an EMBL/GenBank/DDBJ whole genome shotgun (WGS) entry which is preliminary data.</text>
</comment>
<evidence type="ECO:0000313" key="3">
    <source>
        <dbReference type="Proteomes" id="UP000460194"/>
    </source>
</evidence>
<evidence type="ECO:0000256" key="1">
    <source>
        <dbReference type="SAM" id="Phobius"/>
    </source>
</evidence>
<feature type="transmembrane region" description="Helical" evidence="1">
    <location>
        <begin position="21"/>
        <end position="41"/>
    </location>
</feature>
<dbReference type="RefSeq" id="WP_159368669.1">
    <property type="nucleotide sequence ID" value="NZ_WMEO01000003.1"/>
</dbReference>